<dbReference type="InterPro" id="IPR036186">
    <property type="entry name" value="Serpin_sf"/>
</dbReference>
<keyword evidence="4" id="KW-0732">Signal</keyword>
<evidence type="ECO:0000256" key="2">
    <source>
        <dbReference type="RuleBase" id="RU000411"/>
    </source>
</evidence>
<dbReference type="Pfam" id="PF00079">
    <property type="entry name" value="Serpin"/>
    <property type="match status" value="2"/>
</dbReference>
<dbReference type="EMBL" id="PYSW02000013">
    <property type="protein sequence ID" value="KAG2387434.1"/>
    <property type="molecule type" value="Genomic_DNA"/>
</dbReference>
<dbReference type="SUPFAM" id="SSF56574">
    <property type="entry name" value="Serpins"/>
    <property type="match status" value="1"/>
</dbReference>
<dbReference type="InterPro" id="IPR042178">
    <property type="entry name" value="Serpin_sf_1"/>
</dbReference>
<dbReference type="Gene3D" id="2.30.39.10">
    <property type="entry name" value="Alpha-1-antitrypsin, domain 1"/>
    <property type="match status" value="2"/>
</dbReference>
<gene>
    <name evidence="6" type="ORF">C9374_001766</name>
</gene>
<organism evidence="6 7">
    <name type="scientific">Naegleria lovaniensis</name>
    <name type="common">Amoeba</name>
    <dbReference type="NCBI Taxonomy" id="51637"/>
    <lineage>
        <taxon>Eukaryota</taxon>
        <taxon>Discoba</taxon>
        <taxon>Heterolobosea</taxon>
        <taxon>Tetramitia</taxon>
        <taxon>Eutetramitia</taxon>
        <taxon>Vahlkampfiidae</taxon>
        <taxon>Naegleria</taxon>
    </lineage>
</organism>
<feature type="compositionally biased region" description="Low complexity" evidence="3">
    <location>
        <begin position="408"/>
        <end position="444"/>
    </location>
</feature>
<evidence type="ECO:0000259" key="5">
    <source>
        <dbReference type="SMART" id="SM00093"/>
    </source>
</evidence>
<dbReference type="PANTHER" id="PTHR11461:SF211">
    <property type="entry name" value="GH10112P-RELATED"/>
    <property type="match status" value="1"/>
</dbReference>
<evidence type="ECO:0000256" key="1">
    <source>
        <dbReference type="ARBA" id="ARBA00009500"/>
    </source>
</evidence>
<dbReference type="RefSeq" id="XP_044551426.1">
    <property type="nucleotide sequence ID" value="XM_044691109.1"/>
</dbReference>
<dbReference type="Proteomes" id="UP000816034">
    <property type="component" value="Unassembled WGS sequence"/>
</dbReference>
<comment type="similarity">
    <text evidence="1 2">Belongs to the serpin family.</text>
</comment>
<dbReference type="Gene3D" id="3.30.497.10">
    <property type="entry name" value="Antithrombin, subunit I, domain 2"/>
    <property type="match status" value="2"/>
</dbReference>
<dbReference type="AlphaFoldDB" id="A0AA88GWK1"/>
<dbReference type="InterPro" id="IPR042185">
    <property type="entry name" value="Serpin_sf_2"/>
</dbReference>
<accession>A0AA88GWK1</accession>
<keyword evidence="7" id="KW-1185">Reference proteome</keyword>
<dbReference type="GO" id="GO:0005615">
    <property type="term" value="C:extracellular space"/>
    <property type="evidence" value="ECO:0007669"/>
    <property type="project" value="InterPro"/>
</dbReference>
<feature type="region of interest" description="Disordered" evidence="3">
    <location>
        <begin position="396"/>
        <end position="450"/>
    </location>
</feature>
<name>A0AA88GWK1_NAELO</name>
<dbReference type="GO" id="GO:0004867">
    <property type="term" value="F:serine-type endopeptidase inhibitor activity"/>
    <property type="evidence" value="ECO:0007669"/>
    <property type="project" value="InterPro"/>
</dbReference>
<evidence type="ECO:0000313" key="7">
    <source>
        <dbReference type="Proteomes" id="UP000816034"/>
    </source>
</evidence>
<evidence type="ECO:0000313" key="6">
    <source>
        <dbReference type="EMBL" id="KAG2387434.1"/>
    </source>
</evidence>
<proteinExistence type="inferred from homology"/>
<feature type="signal peptide" evidence="4">
    <location>
        <begin position="1"/>
        <end position="36"/>
    </location>
</feature>
<protein>
    <recommendedName>
        <fullName evidence="5">Serpin domain-containing protein</fullName>
    </recommendedName>
</protein>
<dbReference type="PANTHER" id="PTHR11461">
    <property type="entry name" value="SERINE PROTEASE INHIBITOR, SERPIN"/>
    <property type="match status" value="1"/>
</dbReference>
<feature type="domain" description="Serpin" evidence="5">
    <location>
        <begin position="82"/>
        <end position="524"/>
    </location>
</feature>
<dbReference type="InterPro" id="IPR000215">
    <property type="entry name" value="Serpin_fam"/>
</dbReference>
<comment type="caution">
    <text evidence="6">The sequence shown here is derived from an EMBL/GenBank/DDBJ whole genome shotgun (WGS) entry which is preliminary data.</text>
</comment>
<dbReference type="GeneID" id="68094222"/>
<sequence>MSRPTPSYTTCTRSVVATTLVILLMTLAILWTPVKCQDDEPITLINTDPMASSSSLGNIPVLNSQSDQQAIEISKSATQFASQLMNQLVTDSINDHFRNMMFSPISLSQTLSILLQAASEESNELGLQKKQELNTLLNKIGIGNLNKILQGIESSYSPMATTDTSSEFSTTKLVLTHALFASEEFIEKTPFKSLSSVSSFHVKRVNFSNVEAARTFINTFISEKNSETTSPLIGTGFLRNSTQAIFADTAFYFGPWEKPFDLNQTTIDFFRTISPNDEDVVENVEVDMMNMMDTVEEYGEFRNFHWISKKYRSQDFAMIFAVTKDRVSLHGDAEERFNRFITRKLNSGCLSCAFPTSPQSLKRVSIPKFRIESKVKLSSFLKEKPFSLPSLFPKKVKAPKKPKTTNSTEAATTPATTTDTTTTTPTDAATTTTEAVTTPTAAVESSPEPVKPSGWVLDEIFHKCIMEISELGTVEGELTPDTATTNEVKENDGDKTFVLDRPFSMILHHLPTNTPVFVAKVAVL</sequence>
<evidence type="ECO:0000256" key="4">
    <source>
        <dbReference type="SAM" id="SignalP"/>
    </source>
</evidence>
<evidence type="ECO:0000256" key="3">
    <source>
        <dbReference type="SAM" id="MobiDB-lite"/>
    </source>
</evidence>
<reference evidence="6 7" key="1">
    <citation type="journal article" date="2018" name="BMC Genomics">
        <title>The genome of Naegleria lovaniensis, the basis for a comparative approach to unravel pathogenicity factors of the human pathogenic amoeba N. fowleri.</title>
        <authorList>
            <person name="Liechti N."/>
            <person name="Schurch N."/>
            <person name="Bruggmann R."/>
            <person name="Wittwer M."/>
        </authorList>
    </citation>
    <scope>NUCLEOTIDE SEQUENCE [LARGE SCALE GENOMIC DNA]</scope>
    <source>
        <strain evidence="6 7">ATCC 30569</strain>
    </source>
</reference>
<dbReference type="InterPro" id="IPR023796">
    <property type="entry name" value="Serpin_dom"/>
</dbReference>
<dbReference type="SMART" id="SM00093">
    <property type="entry name" value="SERPIN"/>
    <property type="match status" value="1"/>
</dbReference>
<feature type="chain" id="PRO_5041706729" description="Serpin domain-containing protein" evidence="4">
    <location>
        <begin position="37"/>
        <end position="524"/>
    </location>
</feature>